<reference evidence="2 3" key="1">
    <citation type="submission" date="2024-10" db="EMBL/GenBank/DDBJ databases">
        <title>The Natural Products Discovery Center: Release of the First 8490 Sequenced Strains for Exploring Actinobacteria Biosynthetic Diversity.</title>
        <authorList>
            <person name="Kalkreuter E."/>
            <person name="Kautsar S.A."/>
            <person name="Yang D."/>
            <person name="Bader C.D."/>
            <person name="Teijaro C.N."/>
            <person name="Fluegel L."/>
            <person name="Davis C.M."/>
            <person name="Simpson J.R."/>
            <person name="Lauterbach L."/>
            <person name="Steele A.D."/>
            <person name="Gui C."/>
            <person name="Meng S."/>
            <person name="Li G."/>
            <person name="Viehrig K."/>
            <person name="Ye F."/>
            <person name="Su P."/>
            <person name="Kiefer A.F."/>
            <person name="Nichols A."/>
            <person name="Cepeda A.J."/>
            <person name="Yan W."/>
            <person name="Fan B."/>
            <person name="Jiang Y."/>
            <person name="Adhikari A."/>
            <person name="Zheng C.-J."/>
            <person name="Schuster L."/>
            <person name="Cowan T.M."/>
            <person name="Smanski M.J."/>
            <person name="Chevrette M.G."/>
            <person name="De Carvalho L.P.S."/>
            <person name="Shen B."/>
        </authorList>
    </citation>
    <scope>NUCLEOTIDE SEQUENCE [LARGE SCALE GENOMIC DNA]</scope>
    <source>
        <strain evidence="2 3">NPDC001281</strain>
    </source>
</reference>
<dbReference type="RefSeq" id="WP_387342870.1">
    <property type="nucleotide sequence ID" value="NZ_JBIAXI010000009.1"/>
</dbReference>
<evidence type="ECO:0000313" key="2">
    <source>
        <dbReference type="EMBL" id="MFF4774524.1"/>
    </source>
</evidence>
<dbReference type="Gene3D" id="3.40.630.30">
    <property type="match status" value="1"/>
</dbReference>
<evidence type="ECO:0000259" key="1">
    <source>
        <dbReference type="PROSITE" id="PS51186"/>
    </source>
</evidence>
<proteinExistence type="predicted"/>
<keyword evidence="3" id="KW-1185">Reference proteome</keyword>
<comment type="caution">
    <text evidence="2">The sequence shown here is derived from an EMBL/GenBank/DDBJ whole genome shotgun (WGS) entry which is preliminary data.</text>
</comment>
<dbReference type="PROSITE" id="PS51186">
    <property type="entry name" value="GNAT"/>
    <property type="match status" value="1"/>
</dbReference>
<organism evidence="2 3">
    <name type="scientific">Microtetraspora fusca</name>
    <dbReference type="NCBI Taxonomy" id="1997"/>
    <lineage>
        <taxon>Bacteria</taxon>
        <taxon>Bacillati</taxon>
        <taxon>Actinomycetota</taxon>
        <taxon>Actinomycetes</taxon>
        <taxon>Streptosporangiales</taxon>
        <taxon>Streptosporangiaceae</taxon>
        <taxon>Microtetraspora</taxon>
    </lineage>
</organism>
<evidence type="ECO:0000313" key="3">
    <source>
        <dbReference type="Proteomes" id="UP001602119"/>
    </source>
</evidence>
<dbReference type="Pfam" id="PF12746">
    <property type="entry name" value="GNAT_acetyltran"/>
    <property type="match status" value="1"/>
</dbReference>
<gene>
    <name evidence="2" type="ORF">ACFY05_16860</name>
</gene>
<name>A0ABW6V5D4_MICFU</name>
<feature type="domain" description="N-acetyltransferase" evidence="1">
    <location>
        <begin position="87"/>
        <end position="211"/>
    </location>
</feature>
<dbReference type="Proteomes" id="UP001602119">
    <property type="component" value="Unassembled WGS sequence"/>
</dbReference>
<protein>
    <submittedName>
        <fullName evidence="2">GNAT family N-acetyltransferase</fullName>
    </submittedName>
</protein>
<sequence>MTVVVSPESWLCPSGWTGVVTLDGAALVTVPDASLIEPLRRVLLGDLDETGIDLSRLPVQLPVHDVLGPATLAYLDADDFAPIHVDAEVERLSAGHRDIDGLVAAVDKQDADESGMEEVTSAAWVIREGKNVIAAAGYRPWLNTAAHLSVLTAVKYRGRGLARLVASAAVADALADGLLPQWRARPEPSRRVARALGFREVGSQMSLLVKY</sequence>
<dbReference type="InterPro" id="IPR027365">
    <property type="entry name" value="GNAT_acetyltra_YdfB-like"/>
</dbReference>
<dbReference type="EMBL" id="JBIAXI010000009">
    <property type="protein sequence ID" value="MFF4774524.1"/>
    <property type="molecule type" value="Genomic_DNA"/>
</dbReference>
<dbReference type="SUPFAM" id="SSF55729">
    <property type="entry name" value="Acyl-CoA N-acyltransferases (Nat)"/>
    <property type="match status" value="1"/>
</dbReference>
<dbReference type="InterPro" id="IPR000182">
    <property type="entry name" value="GNAT_dom"/>
</dbReference>
<dbReference type="InterPro" id="IPR016181">
    <property type="entry name" value="Acyl_CoA_acyltransferase"/>
</dbReference>
<accession>A0ABW6V5D4</accession>